<name>E4WT31_OIKDI</name>
<keyword evidence="5" id="KW-0325">Glycoprotein</keyword>
<comment type="subcellular location">
    <subcellularLocation>
        <location evidence="1">Secreted</location>
    </subcellularLocation>
</comment>
<dbReference type="GO" id="GO:0005576">
    <property type="term" value="C:extracellular region"/>
    <property type="evidence" value="ECO:0007669"/>
    <property type="project" value="UniProtKB-SubCell"/>
</dbReference>
<dbReference type="InterPro" id="IPR036465">
    <property type="entry name" value="vWFA_dom_sf"/>
</dbReference>
<dbReference type="PROSITE" id="PS50234">
    <property type="entry name" value="VWFA"/>
    <property type="match status" value="1"/>
</dbReference>
<feature type="compositionally biased region" description="Basic residues" evidence="6">
    <location>
        <begin position="66"/>
        <end position="75"/>
    </location>
</feature>
<dbReference type="SUPFAM" id="SSF53300">
    <property type="entry name" value="vWA-like"/>
    <property type="match status" value="1"/>
</dbReference>
<sequence length="321" mass="35654">MSNNTFLSINSYLVRAEAVKGDAISLEKSVTETDNVLLDKLQPDTEYKISVEGISKLPPKSEVSYSHRRTKRRYGSYRPQRPQTPATDSRGTASANRNQAASTPQSTYGYQIVDKSKFDPDATVIKECKRIDQTDLVILIDGSWSVTPTNFERVKIFLSALLKHFSIGHDASMIGIAQYSDNPRLEFGLNEHYDFPSLNAAVNRMKYKGGNTATGKALTFALDHVFGRSSRPNAQKVVLIITDGESLQDTVTEPARRLRENGVEIFSIGVGDEINLEELKDMATDPDSNHVFQVGGYNAITGITTQVLKDICRIKVRVVNF</sequence>
<evidence type="ECO:0000256" key="3">
    <source>
        <dbReference type="ARBA" id="ARBA00022729"/>
    </source>
</evidence>
<organism evidence="8 9">
    <name type="scientific">Oikopleura dioica</name>
    <name type="common">Tunicate</name>
    <dbReference type="NCBI Taxonomy" id="34765"/>
    <lineage>
        <taxon>Eukaryota</taxon>
        <taxon>Metazoa</taxon>
        <taxon>Chordata</taxon>
        <taxon>Tunicata</taxon>
        <taxon>Appendicularia</taxon>
        <taxon>Copelata</taxon>
        <taxon>Oikopleuridae</taxon>
        <taxon>Oikopleura</taxon>
    </lineage>
</organism>
<dbReference type="OrthoDB" id="18894at2759"/>
<keyword evidence="4" id="KW-0677">Repeat</keyword>
<accession>E4WT31</accession>
<feature type="domain" description="VWFA" evidence="7">
    <location>
        <begin position="135"/>
        <end position="307"/>
    </location>
</feature>
<evidence type="ECO:0000259" key="7">
    <source>
        <dbReference type="PROSITE" id="PS50234"/>
    </source>
</evidence>
<dbReference type="PRINTS" id="PR00453">
    <property type="entry name" value="VWFADOMAIN"/>
</dbReference>
<dbReference type="Pfam" id="PF00092">
    <property type="entry name" value="VWA"/>
    <property type="match status" value="1"/>
</dbReference>
<keyword evidence="9" id="KW-1185">Reference proteome</keyword>
<dbReference type="InterPro" id="IPR002035">
    <property type="entry name" value="VWF_A"/>
</dbReference>
<proteinExistence type="predicted"/>
<protein>
    <recommendedName>
        <fullName evidence="7">VWFA domain-containing protein</fullName>
    </recommendedName>
</protein>
<gene>
    <name evidence="8" type="ORF">GSOID_T00005885001</name>
</gene>
<evidence type="ECO:0000313" key="9">
    <source>
        <dbReference type="Proteomes" id="UP000001307"/>
    </source>
</evidence>
<evidence type="ECO:0000256" key="5">
    <source>
        <dbReference type="ARBA" id="ARBA00023180"/>
    </source>
</evidence>
<feature type="region of interest" description="Disordered" evidence="6">
    <location>
        <begin position="60"/>
        <end position="106"/>
    </location>
</feature>
<dbReference type="InParanoid" id="E4WT31"/>
<dbReference type="InterPro" id="IPR050525">
    <property type="entry name" value="ECM_Assembly_Org"/>
</dbReference>
<evidence type="ECO:0000256" key="4">
    <source>
        <dbReference type="ARBA" id="ARBA00022737"/>
    </source>
</evidence>
<evidence type="ECO:0000313" key="8">
    <source>
        <dbReference type="EMBL" id="CBY06817.1"/>
    </source>
</evidence>
<dbReference type="EMBL" id="FN653016">
    <property type="protein sequence ID" value="CBY06817.1"/>
    <property type="molecule type" value="Genomic_DNA"/>
</dbReference>
<dbReference type="Gene3D" id="3.40.50.410">
    <property type="entry name" value="von Willebrand factor, type A domain"/>
    <property type="match status" value="1"/>
</dbReference>
<keyword evidence="2" id="KW-0964">Secreted</keyword>
<dbReference type="PANTHER" id="PTHR24020:SF84">
    <property type="entry name" value="VWFA DOMAIN-CONTAINING PROTEIN"/>
    <property type="match status" value="1"/>
</dbReference>
<dbReference type="PANTHER" id="PTHR24020">
    <property type="entry name" value="COLLAGEN ALPHA"/>
    <property type="match status" value="1"/>
</dbReference>
<keyword evidence="3" id="KW-0732">Signal</keyword>
<feature type="compositionally biased region" description="Polar residues" evidence="6">
    <location>
        <begin position="81"/>
        <end position="106"/>
    </location>
</feature>
<dbReference type="FunFam" id="3.40.50.410:FF:000004">
    <property type="entry name" value="collagen alpha-6(VI) chain"/>
    <property type="match status" value="1"/>
</dbReference>
<reference evidence="8 9" key="1">
    <citation type="journal article" date="2010" name="Science">
        <title>Plasticity of animal genome architecture unmasked by rapid evolution of a pelagic tunicate.</title>
        <authorList>
            <person name="Denoeud F."/>
            <person name="Henriet S."/>
            <person name="Mungpakdee S."/>
            <person name="Aury J.M."/>
            <person name="Da Silva C."/>
            <person name="Brinkmann H."/>
            <person name="Mikhaleva J."/>
            <person name="Olsen L.C."/>
            <person name="Jubin C."/>
            <person name="Canestro C."/>
            <person name="Bouquet J.M."/>
            <person name="Danks G."/>
            <person name="Poulain J."/>
            <person name="Campsteijn C."/>
            <person name="Adamski M."/>
            <person name="Cross I."/>
            <person name="Yadetie F."/>
            <person name="Muffato M."/>
            <person name="Louis A."/>
            <person name="Butcher S."/>
            <person name="Tsagkogeorga G."/>
            <person name="Konrad A."/>
            <person name="Singh S."/>
            <person name="Jensen M.F."/>
            <person name="Cong E.H."/>
            <person name="Eikeseth-Otteraa H."/>
            <person name="Noel B."/>
            <person name="Anthouard V."/>
            <person name="Porcel B.M."/>
            <person name="Kachouri-Lafond R."/>
            <person name="Nishino A."/>
            <person name="Ugolini M."/>
            <person name="Chourrout P."/>
            <person name="Nishida H."/>
            <person name="Aasland R."/>
            <person name="Huzurbazar S."/>
            <person name="Westhof E."/>
            <person name="Delsuc F."/>
            <person name="Lehrach H."/>
            <person name="Reinhardt R."/>
            <person name="Weissenbach J."/>
            <person name="Roy S.W."/>
            <person name="Artiguenave F."/>
            <person name="Postlethwait J.H."/>
            <person name="Manak J.R."/>
            <person name="Thompson E.M."/>
            <person name="Jaillon O."/>
            <person name="Du Pasquier L."/>
            <person name="Boudinot P."/>
            <person name="Liberles D.A."/>
            <person name="Volff J.N."/>
            <person name="Philippe H."/>
            <person name="Lenhard B."/>
            <person name="Roest Crollius H."/>
            <person name="Wincker P."/>
            <person name="Chourrout D."/>
        </authorList>
    </citation>
    <scope>NUCLEOTIDE SEQUENCE [LARGE SCALE GENOMIC DNA]</scope>
</reference>
<dbReference type="SMART" id="SM00327">
    <property type="entry name" value="VWA"/>
    <property type="match status" value="1"/>
</dbReference>
<dbReference type="AlphaFoldDB" id="E4WT31"/>
<evidence type="ECO:0000256" key="2">
    <source>
        <dbReference type="ARBA" id="ARBA00022525"/>
    </source>
</evidence>
<dbReference type="Proteomes" id="UP000001307">
    <property type="component" value="Unassembled WGS sequence"/>
</dbReference>
<evidence type="ECO:0000256" key="6">
    <source>
        <dbReference type="SAM" id="MobiDB-lite"/>
    </source>
</evidence>
<evidence type="ECO:0000256" key="1">
    <source>
        <dbReference type="ARBA" id="ARBA00004613"/>
    </source>
</evidence>